<comment type="function">
    <text evidence="5">DNA-dependent RNA polymerase (RNAP) catalyzes the transcription of DNA into RNA using the four ribonucleoside triphosphates as substrates.</text>
</comment>
<dbReference type="GO" id="GO:0046983">
    <property type="term" value="F:protein dimerization activity"/>
    <property type="evidence" value="ECO:0007669"/>
    <property type="project" value="InterPro"/>
</dbReference>
<evidence type="ECO:0000256" key="1">
    <source>
        <dbReference type="ARBA" id="ARBA00022478"/>
    </source>
</evidence>
<dbReference type="GO" id="GO:0005737">
    <property type="term" value="C:cytoplasm"/>
    <property type="evidence" value="ECO:0007669"/>
    <property type="project" value="UniProtKB-SubCell"/>
</dbReference>
<gene>
    <name evidence="5" type="primary">rpo11</name>
    <name evidence="5" type="synonym">rpoL</name>
    <name evidence="7" type="ORF">BK798_00110</name>
</gene>
<keyword evidence="3 5" id="KW-0804">Transcription</keyword>
<dbReference type="CDD" id="cd06927">
    <property type="entry name" value="RNAP_L"/>
    <property type="match status" value="1"/>
</dbReference>
<dbReference type="EC" id="2.7.7.6" evidence="5"/>
<comment type="subcellular location">
    <subcellularLocation>
        <location evidence="5">Cytoplasm</location>
    </subcellularLocation>
</comment>
<dbReference type="NCBIfam" id="NF002240">
    <property type="entry name" value="PRK01146.2-4"/>
    <property type="match status" value="1"/>
</dbReference>
<dbReference type="EMBL" id="CP017803">
    <property type="protein sequence ID" value="ATZ58922.1"/>
    <property type="molecule type" value="Genomic_DNA"/>
</dbReference>
<dbReference type="OMA" id="SYDMKHV"/>
<dbReference type="GO" id="GO:0000428">
    <property type="term" value="C:DNA-directed RNA polymerase complex"/>
    <property type="evidence" value="ECO:0007669"/>
    <property type="project" value="UniProtKB-KW"/>
</dbReference>
<keyword evidence="1 5" id="KW-0240">DNA-directed RNA polymerase</keyword>
<dbReference type="GeneID" id="78818006"/>
<comment type="subunit">
    <text evidence="5">Part of the RNA polymerase complex.</text>
</comment>
<dbReference type="SUPFAM" id="SSF55257">
    <property type="entry name" value="RBP11-like subunits of RNA polymerase"/>
    <property type="match status" value="1"/>
</dbReference>
<dbReference type="InterPro" id="IPR022905">
    <property type="entry name" value="Rpo11-like"/>
</dbReference>
<proteinExistence type="inferred from homology"/>
<evidence type="ECO:0000256" key="4">
    <source>
        <dbReference type="ARBA" id="ARBA00025751"/>
    </source>
</evidence>
<comment type="similarity">
    <text evidence="4 5">Belongs to the archaeal Rpo11/eukaryotic RPB11/RPC19 RNA polymerase subunit family.</text>
</comment>
<dbReference type="HAMAP" id="MF_00261">
    <property type="entry name" value="RNApol_arch_Rpo11"/>
    <property type="match status" value="1"/>
</dbReference>
<organism evidence="7 8">
    <name type="scientific">Methanobrevibacter smithii</name>
    <dbReference type="NCBI Taxonomy" id="2173"/>
    <lineage>
        <taxon>Archaea</taxon>
        <taxon>Methanobacteriati</taxon>
        <taxon>Methanobacteriota</taxon>
        <taxon>Methanomada group</taxon>
        <taxon>Methanobacteria</taxon>
        <taxon>Methanobacteriales</taxon>
        <taxon>Methanobacteriaceae</taxon>
        <taxon>Methanobrevibacter</taxon>
    </lineage>
</organism>
<dbReference type="InterPro" id="IPR036603">
    <property type="entry name" value="RBP11-like"/>
</dbReference>
<protein>
    <recommendedName>
        <fullName evidence="5">DNA-directed RNA polymerase subunit Rpo11</fullName>
        <ecNumber evidence="5">2.7.7.6</ecNumber>
    </recommendedName>
    <alternativeName>
        <fullName evidence="5">DNA-directed RNA polymerase subunit L</fullName>
    </alternativeName>
</protein>
<dbReference type="Pfam" id="PF13656">
    <property type="entry name" value="RNA_pol_L_2"/>
    <property type="match status" value="1"/>
</dbReference>
<evidence type="ECO:0000313" key="7">
    <source>
        <dbReference type="EMBL" id="ATZ58922.1"/>
    </source>
</evidence>
<evidence type="ECO:0000256" key="5">
    <source>
        <dbReference type="HAMAP-Rule" id="MF_00261"/>
    </source>
</evidence>
<dbReference type="AlphaFoldDB" id="A0A2H4U480"/>
<keyword evidence="5" id="KW-0548">Nucleotidyltransferase</keyword>
<dbReference type="PANTHER" id="PTHR13946:SF28">
    <property type="entry name" value="DNA-DIRECTED RNA POLYMERASES I AND III SUBUNIT RPAC2"/>
    <property type="match status" value="1"/>
</dbReference>
<dbReference type="PANTHER" id="PTHR13946">
    <property type="entry name" value="DNA-DIRECTED RNA POLYMERASE I,II,III"/>
    <property type="match status" value="1"/>
</dbReference>
<name>A0A2H4U480_METSM</name>
<evidence type="ECO:0000256" key="3">
    <source>
        <dbReference type="ARBA" id="ARBA00023163"/>
    </source>
</evidence>
<reference evidence="7 8" key="1">
    <citation type="submission" date="2016-10" db="EMBL/GenBank/DDBJ databases">
        <authorList>
            <person name="Varghese N."/>
        </authorList>
    </citation>
    <scope>NUCLEOTIDE SEQUENCE [LARGE SCALE GENOMIC DNA]</scope>
    <source>
        <strain evidence="7 8">KB11</strain>
    </source>
</reference>
<feature type="domain" description="DNA-directed RNA polymerase RBP11-like dimerisation" evidence="6">
    <location>
        <begin position="17"/>
        <end position="90"/>
    </location>
</feature>
<comment type="catalytic activity">
    <reaction evidence="5">
        <text>RNA(n) + a ribonucleoside 5'-triphosphate = RNA(n+1) + diphosphate</text>
        <dbReference type="Rhea" id="RHEA:21248"/>
        <dbReference type="Rhea" id="RHEA-COMP:14527"/>
        <dbReference type="Rhea" id="RHEA-COMP:17342"/>
        <dbReference type="ChEBI" id="CHEBI:33019"/>
        <dbReference type="ChEBI" id="CHEBI:61557"/>
        <dbReference type="ChEBI" id="CHEBI:140395"/>
        <dbReference type="EC" id="2.7.7.6"/>
    </reaction>
</comment>
<dbReference type="InterPro" id="IPR009025">
    <property type="entry name" value="RBP11-like_dimer"/>
</dbReference>
<dbReference type="RefSeq" id="WP_004036309.1">
    <property type="nucleotide sequence ID" value="NZ_AP025586.1"/>
</dbReference>
<keyword evidence="5" id="KW-0808">Transferase</keyword>
<dbReference type="GO" id="GO:0003899">
    <property type="term" value="F:DNA-directed RNA polymerase activity"/>
    <property type="evidence" value="ECO:0007669"/>
    <property type="project" value="UniProtKB-UniRule"/>
</dbReference>
<keyword evidence="2 5" id="KW-0963">Cytoplasm</keyword>
<dbReference type="GO" id="GO:0006351">
    <property type="term" value="P:DNA-templated transcription"/>
    <property type="evidence" value="ECO:0007669"/>
    <property type="project" value="UniProtKB-UniRule"/>
</dbReference>
<evidence type="ECO:0000256" key="2">
    <source>
        <dbReference type="ARBA" id="ARBA00022490"/>
    </source>
</evidence>
<accession>A0A2H4U480</accession>
<dbReference type="Proteomes" id="UP000232133">
    <property type="component" value="Chromosome"/>
</dbReference>
<evidence type="ECO:0000259" key="6">
    <source>
        <dbReference type="Pfam" id="PF13656"/>
    </source>
</evidence>
<evidence type="ECO:0000313" key="8">
    <source>
        <dbReference type="Proteomes" id="UP000232133"/>
    </source>
</evidence>
<sequence>MMDNNTNIEIIEDKTLELEFIVHGESHGVCNALRHILMQDSDVEYAVYNIDHPLTGEPNMTIKTKRGKRPRKVLKKAASQLKDDAADFKKLIEETL</sequence>
<dbReference type="Gene3D" id="3.30.1360.10">
    <property type="entry name" value="RNA polymerase, RBP11-like subunit"/>
    <property type="match status" value="1"/>
</dbReference>